<dbReference type="Proteomes" id="UP000887565">
    <property type="component" value="Unplaced"/>
</dbReference>
<organism evidence="2 3">
    <name type="scientific">Romanomermis culicivorax</name>
    <name type="common">Nematode worm</name>
    <dbReference type="NCBI Taxonomy" id="13658"/>
    <lineage>
        <taxon>Eukaryota</taxon>
        <taxon>Metazoa</taxon>
        <taxon>Ecdysozoa</taxon>
        <taxon>Nematoda</taxon>
        <taxon>Enoplea</taxon>
        <taxon>Dorylaimia</taxon>
        <taxon>Mermithida</taxon>
        <taxon>Mermithoidea</taxon>
        <taxon>Mermithidae</taxon>
        <taxon>Romanomermis</taxon>
    </lineage>
</organism>
<keyword evidence="2" id="KW-1185">Reference proteome</keyword>
<dbReference type="WBParaSite" id="nRc.2.0.1.t37553-RA">
    <property type="protein sequence ID" value="nRc.2.0.1.t37553-RA"/>
    <property type="gene ID" value="nRc.2.0.1.g37553"/>
</dbReference>
<name>A0A915KFG2_ROMCU</name>
<reference evidence="3" key="1">
    <citation type="submission" date="2022-11" db="UniProtKB">
        <authorList>
            <consortium name="WormBaseParasite"/>
        </authorList>
    </citation>
    <scope>IDENTIFICATION</scope>
</reference>
<feature type="region of interest" description="Disordered" evidence="1">
    <location>
        <begin position="1"/>
        <end position="37"/>
    </location>
</feature>
<dbReference type="AlphaFoldDB" id="A0A915KFG2"/>
<proteinExistence type="predicted"/>
<accession>A0A915KFG2</accession>
<feature type="compositionally biased region" description="Basic residues" evidence="1">
    <location>
        <begin position="25"/>
        <end position="37"/>
    </location>
</feature>
<evidence type="ECO:0000256" key="1">
    <source>
        <dbReference type="SAM" id="MobiDB-lite"/>
    </source>
</evidence>
<evidence type="ECO:0000313" key="2">
    <source>
        <dbReference type="Proteomes" id="UP000887565"/>
    </source>
</evidence>
<protein>
    <submittedName>
        <fullName evidence="3">Uncharacterized protein</fullName>
    </submittedName>
</protein>
<feature type="compositionally biased region" description="Basic and acidic residues" evidence="1">
    <location>
        <begin position="10"/>
        <end position="24"/>
    </location>
</feature>
<sequence>MTTYNVLYHEQNKKKSEDKTDQNGRKQRQKMKTSKYT</sequence>
<evidence type="ECO:0000313" key="3">
    <source>
        <dbReference type="WBParaSite" id="nRc.2.0.1.t37553-RA"/>
    </source>
</evidence>